<name>A0A841L1J8_9FIRM</name>
<dbReference type="AlphaFoldDB" id="A0A841L1J8"/>
<protein>
    <recommendedName>
        <fullName evidence="3">N-acetyltransferase domain-containing protein</fullName>
    </recommendedName>
</protein>
<comment type="caution">
    <text evidence="1">The sequence shown here is derived from an EMBL/GenBank/DDBJ whole genome shotgun (WGS) entry which is preliminary data.</text>
</comment>
<evidence type="ECO:0008006" key="3">
    <source>
        <dbReference type="Google" id="ProtNLM"/>
    </source>
</evidence>
<dbReference type="Proteomes" id="UP000579281">
    <property type="component" value="Unassembled WGS sequence"/>
</dbReference>
<organism evidence="1 2">
    <name type="scientific">Anaerosolibacter carboniphilus</name>
    <dbReference type="NCBI Taxonomy" id="1417629"/>
    <lineage>
        <taxon>Bacteria</taxon>
        <taxon>Bacillati</taxon>
        <taxon>Bacillota</taxon>
        <taxon>Clostridia</taxon>
        <taxon>Peptostreptococcales</taxon>
        <taxon>Thermotaleaceae</taxon>
        <taxon>Anaerosolibacter</taxon>
    </lineage>
</organism>
<evidence type="ECO:0000313" key="1">
    <source>
        <dbReference type="EMBL" id="MBB6217042.1"/>
    </source>
</evidence>
<sequence>MHLKPPDKKTRKTIPVHQKMNAFKIMSLSKQLERIVKTTFSCRIFTDPQENTWTFTYHSQMDITITLSFHDHYTKHYSHITIKEFNIPHIFREKNIDKELLHVILRFVENLDFDVLIFYIDSMANAKLCKSFNFKELSYHELFLTLKPKFIIRSNASDV</sequence>
<proteinExistence type="predicted"/>
<evidence type="ECO:0000313" key="2">
    <source>
        <dbReference type="Proteomes" id="UP000579281"/>
    </source>
</evidence>
<accession>A0A841L1J8</accession>
<dbReference type="EMBL" id="JACHEN010000019">
    <property type="protein sequence ID" value="MBB6217042.1"/>
    <property type="molecule type" value="Genomic_DNA"/>
</dbReference>
<gene>
    <name evidence="1" type="ORF">HNQ80_003147</name>
</gene>
<reference evidence="1 2" key="1">
    <citation type="submission" date="2020-08" db="EMBL/GenBank/DDBJ databases">
        <title>Genomic Encyclopedia of Type Strains, Phase IV (KMG-IV): sequencing the most valuable type-strain genomes for metagenomic binning, comparative biology and taxonomic classification.</title>
        <authorList>
            <person name="Goeker M."/>
        </authorList>
    </citation>
    <scope>NUCLEOTIDE SEQUENCE [LARGE SCALE GENOMIC DNA]</scope>
    <source>
        <strain evidence="1 2">DSM 103526</strain>
    </source>
</reference>
<keyword evidence="2" id="KW-1185">Reference proteome</keyword>
<dbReference type="RefSeq" id="WP_184311560.1">
    <property type="nucleotide sequence ID" value="NZ_JACHEN010000019.1"/>
</dbReference>